<dbReference type="RefSeq" id="WP_090408676.1">
    <property type="nucleotide sequence ID" value="NZ_FNDQ01000012.1"/>
</dbReference>
<keyword evidence="4" id="KW-1134">Transmembrane beta strand</keyword>
<dbReference type="GO" id="GO:1990281">
    <property type="term" value="C:efflux pump complex"/>
    <property type="evidence" value="ECO:0007669"/>
    <property type="project" value="TreeGrafter"/>
</dbReference>
<comment type="subcellular location">
    <subcellularLocation>
        <location evidence="1">Cell outer membrane</location>
    </subcellularLocation>
</comment>
<evidence type="ECO:0000256" key="2">
    <source>
        <dbReference type="ARBA" id="ARBA00007613"/>
    </source>
</evidence>
<evidence type="ECO:0000256" key="6">
    <source>
        <dbReference type="ARBA" id="ARBA00023136"/>
    </source>
</evidence>
<dbReference type="STRING" id="702745.SAMN05421818_11238"/>
<evidence type="ECO:0000256" key="4">
    <source>
        <dbReference type="ARBA" id="ARBA00022452"/>
    </source>
</evidence>
<sequence>MKKLELNKCLSIVGGILLCVCGTNAAFGQSMTFREAYEIMNKENSLLKAIEKKEEVHEFEWKARKGLRYPTVRAFGLGLYKDRQLGIDLNGLKNGIGDFIHLPNPGVLGDWDITLNKRGMAMGGFMATMPLFTGGKINAAIKAGEIEKKIGEKELVSAKNKLISELAQRYFTVKLAEQAVVVRKEVLKGMENHLHDATKLEENGIIAPVEKLSADVAVSEAKRELDAAVKDANLARVALANTLEVEIVNNELASDFFIVPSLEELTVYQESAVENYPELQKVALQKELAEQGVKVKQSANYPTVLAFGQTILAHNNPVNGLDILYNDNKPWTIGVGVTYTLFEGFKNKNEIKAAKATKESVELFEVKAKSDIKMLVAKLYQDIQKQEEQINNLNVQETLATEFLRVRNKAFSEGFATSTDVVDAEMKLSGVKLMKLQAHFNYAVALASLFEFTGLSNEFLQYTK</sequence>
<evidence type="ECO:0000256" key="8">
    <source>
        <dbReference type="SAM" id="SignalP"/>
    </source>
</evidence>
<evidence type="ECO:0000256" key="1">
    <source>
        <dbReference type="ARBA" id="ARBA00004442"/>
    </source>
</evidence>
<evidence type="ECO:0000256" key="5">
    <source>
        <dbReference type="ARBA" id="ARBA00022692"/>
    </source>
</evidence>
<organism evidence="9 10">
    <name type="scientific">Myroides phaeus</name>
    <dbReference type="NCBI Taxonomy" id="702745"/>
    <lineage>
        <taxon>Bacteria</taxon>
        <taxon>Pseudomonadati</taxon>
        <taxon>Bacteroidota</taxon>
        <taxon>Flavobacteriia</taxon>
        <taxon>Flavobacteriales</taxon>
        <taxon>Flavobacteriaceae</taxon>
        <taxon>Myroides</taxon>
    </lineage>
</organism>
<name>A0A1G8ERR9_9FLAO</name>
<dbReference type="AlphaFoldDB" id="A0A1G8ERR9"/>
<evidence type="ECO:0000256" key="3">
    <source>
        <dbReference type="ARBA" id="ARBA00022448"/>
    </source>
</evidence>
<protein>
    <submittedName>
        <fullName evidence="9">Outer membrane protein TolC</fullName>
    </submittedName>
</protein>
<comment type="similarity">
    <text evidence="2">Belongs to the outer membrane factor (OMF) (TC 1.B.17) family.</text>
</comment>
<keyword evidence="3" id="KW-0813">Transport</keyword>
<evidence type="ECO:0000313" key="10">
    <source>
        <dbReference type="Proteomes" id="UP000243588"/>
    </source>
</evidence>
<dbReference type="PANTHER" id="PTHR30026:SF5">
    <property type="entry name" value="ABC-TYPE EFFLUX SYSTEM SECRETIN COMPONENT"/>
    <property type="match status" value="1"/>
</dbReference>
<keyword evidence="10" id="KW-1185">Reference proteome</keyword>
<keyword evidence="5" id="KW-0812">Transmembrane</keyword>
<dbReference type="EMBL" id="FNDQ01000012">
    <property type="protein sequence ID" value="SDH72554.1"/>
    <property type="molecule type" value="Genomic_DNA"/>
</dbReference>
<dbReference type="InterPro" id="IPR003423">
    <property type="entry name" value="OMP_efflux"/>
</dbReference>
<proteinExistence type="inferred from homology"/>
<evidence type="ECO:0000256" key="7">
    <source>
        <dbReference type="ARBA" id="ARBA00023237"/>
    </source>
</evidence>
<evidence type="ECO:0000313" key="9">
    <source>
        <dbReference type="EMBL" id="SDH72554.1"/>
    </source>
</evidence>
<keyword evidence="8" id="KW-0732">Signal</keyword>
<gene>
    <name evidence="9" type="ORF">SAMN05421818_11238</name>
</gene>
<dbReference type="GO" id="GO:0015288">
    <property type="term" value="F:porin activity"/>
    <property type="evidence" value="ECO:0007669"/>
    <property type="project" value="TreeGrafter"/>
</dbReference>
<feature type="signal peptide" evidence="8">
    <location>
        <begin position="1"/>
        <end position="25"/>
    </location>
</feature>
<keyword evidence="6" id="KW-0472">Membrane</keyword>
<accession>A0A1G8ERR9</accession>
<dbReference type="GO" id="GO:0009279">
    <property type="term" value="C:cell outer membrane"/>
    <property type="evidence" value="ECO:0007669"/>
    <property type="project" value="UniProtKB-SubCell"/>
</dbReference>
<dbReference type="Pfam" id="PF02321">
    <property type="entry name" value="OEP"/>
    <property type="match status" value="2"/>
</dbReference>
<dbReference type="Proteomes" id="UP000243588">
    <property type="component" value="Unassembled WGS sequence"/>
</dbReference>
<dbReference type="SUPFAM" id="SSF56954">
    <property type="entry name" value="Outer membrane efflux proteins (OEP)"/>
    <property type="match status" value="1"/>
</dbReference>
<keyword evidence="7" id="KW-0998">Cell outer membrane</keyword>
<dbReference type="PANTHER" id="PTHR30026">
    <property type="entry name" value="OUTER MEMBRANE PROTEIN TOLC"/>
    <property type="match status" value="1"/>
</dbReference>
<dbReference type="InterPro" id="IPR051906">
    <property type="entry name" value="TolC-like"/>
</dbReference>
<dbReference type="Gene3D" id="1.20.1600.10">
    <property type="entry name" value="Outer membrane efflux proteins (OEP)"/>
    <property type="match status" value="1"/>
</dbReference>
<dbReference type="GO" id="GO:0015562">
    <property type="term" value="F:efflux transmembrane transporter activity"/>
    <property type="evidence" value="ECO:0007669"/>
    <property type="project" value="InterPro"/>
</dbReference>
<reference evidence="10" key="1">
    <citation type="submission" date="2016-10" db="EMBL/GenBank/DDBJ databases">
        <authorList>
            <person name="Varghese N."/>
            <person name="Submissions S."/>
        </authorList>
    </citation>
    <scope>NUCLEOTIDE SEQUENCE [LARGE SCALE GENOMIC DNA]</scope>
    <source>
        <strain evidence="10">DSM 23313</strain>
    </source>
</reference>
<feature type="chain" id="PRO_5017202563" evidence="8">
    <location>
        <begin position="26"/>
        <end position="464"/>
    </location>
</feature>